<evidence type="ECO:0000259" key="3">
    <source>
        <dbReference type="Pfam" id="PF07687"/>
    </source>
</evidence>
<organism evidence="4">
    <name type="scientific">Bacillus mycoides</name>
    <dbReference type="NCBI Taxonomy" id="1405"/>
    <lineage>
        <taxon>Bacteria</taxon>
        <taxon>Bacillati</taxon>
        <taxon>Bacillota</taxon>
        <taxon>Bacilli</taxon>
        <taxon>Bacillales</taxon>
        <taxon>Bacillaceae</taxon>
        <taxon>Bacillus</taxon>
        <taxon>Bacillus cereus group</taxon>
    </lineage>
</organism>
<evidence type="ECO:0000256" key="2">
    <source>
        <dbReference type="SAM" id="MobiDB-lite"/>
    </source>
</evidence>
<dbReference type="Proteomes" id="UP000001753">
    <property type="component" value="Chromosome"/>
</dbReference>
<feature type="region of interest" description="Disordered" evidence="2">
    <location>
        <begin position="1"/>
        <end position="22"/>
    </location>
</feature>
<proteinExistence type="inferred from homology"/>
<dbReference type="GO" id="GO:0046657">
    <property type="term" value="P:folic acid catabolic process"/>
    <property type="evidence" value="ECO:0007669"/>
    <property type="project" value="TreeGrafter"/>
</dbReference>
<dbReference type="GO" id="GO:0071713">
    <property type="term" value="F:para-aminobenzoyl-glutamate hydrolase activity"/>
    <property type="evidence" value="ECO:0007669"/>
    <property type="project" value="TreeGrafter"/>
</dbReference>
<name>C2XW07_BACMY</name>
<dbReference type="PANTHER" id="PTHR30575">
    <property type="entry name" value="PEPTIDASE M20"/>
    <property type="match status" value="1"/>
</dbReference>
<accession>C2XW07</accession>
<dbReference type="GO" id="GO:0016805">
    <property type="term" value="F:dipeptidase activity"/>
    <property type="evidence" value="ECO:0007669"/>
    <property type="project" value="InterPro"/>
</dbReference>
<dbReference type="InterPro" id="IPR036264">
    <property type="entry name" value="Bact_exopeptidase_dim_dom"/>
</dbReference>
<feature type="domain" description="Peptidase M20 dimerisation" evidence="3">
    <location>
        <begin position="190"/>
        <end position="277"/>
    </location>
</feature>
<dbReference type="InterPro" id="IPR002933">
    <property type="entry name" value="Peptidase_M20"/>
</dbReference>
<dbReference type="EMBL" id="ACMP01000083">
    <property type="protein sequence ID" value="EEL70068.1"/>
    <property type="molecule type" value="Genomic_DNA"/>
</dbReference>
<dbReference type="Gene3D" id="3.40.630.10">
    <property type="entry name" value="Zn peptidases"/>
    <property type="match status" value="1"/>
</dbReference>
<dbReference type="SUPFAM" id="SSF53187">
    <property type="entry name" value="Zn-dependent exopeptidases"/>
    <property type="match status" value="1"/>
</dbReference>
<dbReference type="NCBIfam" id="TIGR01891">
    <property type="entry name" value="amidohydrolases"/>
    <property type="match status" value="1"/>
</dbReference>
<dbReference type="InterPro" id="IPR011650">
    <property type="entry name" value="Peptidase_M20_dimer"/>
</dbReference>
<dbReference type="Gene3D" id="3.30.70.360">
    <property type="match status" value="1"/>
</dbReference>
<reference evidence="4" key="1">
    <citation type="journal article" date="2012" name="Genome Res.">
        <title>Genomic characterization of the Bacillus cereus sensu lato species: Backdrop to the evolution of Bacillus anthracis.</title>
        <authorList>
            <person name="Zwick M.E."/>
            <person name="Joseph S.J."/>
            <person name="Didelot X."/>
            <person name="Chen P.E."/>
            <person name="Bishop-Lilly K.A."/>
            <person name="Stewart A.C."/>
            <person name="Willner K."/>
            <person name="Nolan N."/>
            <person name="Lentz S."/>
            <person name="Thomason M.K."/>
            <person name="Sozhamannan S."/>
            <person name="Mateczun A.J."/>
            <person name="Du L."/>
            <person name="Read T.D."/>
        </authorList>
    </citation>
    <scope>NUCLEOTIDE SEQUENCE [LARGE SCALE GENOMIC DNA]</scope>
    <source>
        <strain evidence="4">AH603</strain>
    </source>
</reference>
<evidence type="ECO:0000313" key="4">
    <source>
        <dbReference type="EMBL" id="EEL70068.1"/>
    </source>
</evidence>
<dbReference type="FunFam" id="3.30.70.360:FF:000004">
    <property type="entry name" value="Peptidase M20 domain-containing protein 2"/>
    <property type="match status" value="1"/>
</dbReference>
<dbReference type="AlphaFoldDB" id="C2XW07"/>
<dbReference type="CDD" id="cd05672">
    <property type="entry name" value="M20_ACY1L2-like"/>
    <property type="match status" value="1"/>
</dbReference>
<comment type="caution">
    <text evidence="4">The sequence shown here is derived from an EMBL/GenBank/DDBJ whole genome shotgun (WGS) entry which is preliminary data.</text>
</comment>
<dbReference type="GO" id="GO:0005737">
    <property type="term" value="C:cytoplasm"/>
    <property type="evidence" value="ECO:0007669"/>
    <property type="project" value="TreeGrafter"/>
</dbReference>
<gene>
    <name evidence="4" type="ORF">bcere0026_28830</name>
</gene>
<dbReference type="InterPro" id="IPR017439">
    <property type="entry name" value="Amidohydrolase"/>
</dbReference>
<evidence type="ECO:0000256" key="1">
    <source>
        <dbReference type="PIRNR" id="PIRNR037226"/>
    </source>
</evidence>
<dbReference type="PIRSF" id="PIRSF037226">
    <property type="entry name" value="Amidohydrolase_ACY1L2_prd"/>
    <property type="match status" value="1"/>
</dbReference>
<dbReference type="PANTHER" id="PTHR30575:SF0">
    <property type="entry name" value="XAA-ARG DIPEPTIDASE"/>
    <property type="match status" value="1"/>
</dbReference>
<keyword evidence="4" id="KW-0378">Hydrolase</keyword>
<dbReference type="Pfam" id="PF01546">
    <property type="entry name" value="Peptidase_M20"/>
    <property type="match status" value="1"/>
</dbReference>
<comment type="similarity">
    <text evidence="1">Belongs to the peptidase M20A family.</text>
</comment>
<dbReference type="InterPro" id="IPR052030">
    <property type="entry name" value="Peptidase_M20/M20A_hydrolases"/>
</dbReference>
<protein>
    <recommendedName>
        <fullName evidence="1">Peptidase M20 domain-containing protein 2</fullName>
    </recommendedName>
</protein>
<dbReference type="SUPFAM" id="SSF55031">
    <property type="entry name" value="Bacterial exopeptidase dimerisation domain"/>
    <property type="match status" value="1"/>
</dbReference>
<dbReference type="Pfam" id="PF07687">
    <property type="entry name" value="M20_dimer"/>
    <property type="match status" value="1"/>
</dbReference>
<dbReference type="HOGENOM" id="CLU_031812_1_0_9"/>
<sequence>MKIKGGRKMGATGVTSQRKTIEESIERNKEKYIETSHNIHANPEIGNQEFYASRTLSLLLGSAGFQLQHNIAGHETGFIARKSSGKQGPVIAFLAEYDALPGLGHACGHNLIGTISVAAAIALSETLEEIGGEVVVFGTPAEEGGPNGSAKSSYVKAGLFKNIDAALMIHPSGKTAPTSPSLAVDPLDFHFYGKTAHAAASPEEGINALDAIIQLYNSINALRQQLPSDVKIHGVITEGGKAPNIIPDYAAARFFIRAATRKRCAEVTEKVRNIAQGAALATGTKVKIHQFQNEIDELLVTKTFNDVVAEELELLGEDVNRKERVGIGSTDAGNVSQVVPTIHPYIKIGPDDLIAHTNEFREAARSELGDKALITSAKALANTAYRLITEEGLLEKVKEEFREARKNQG</sequence>
<dbReference type="InterPro" id="IPR017144">
    <property type="entry name" value="Xaa-Arg_dipeptidase"/>
</dbReference>
<dbReference type="FunFam" id="3.40.630.10:FF:000071">
    <property type="entry name" value="Peptidase M20 domain-containing protein 2"/>
    <property type="match status" value="1"/>
</dbReference>